<name>A0AC61KY81_9EURY</name>
<protein>
    <submittedName>
        <fullName evidence="1">Uncharacterized protein</fullName>
    </submittedName>
</protein>
<comment type="caution">
    <text evidence="1">The sequence shown here is derived from an EMBL/GenBank/DDBJ whole genome shotgun (WGS) entry which is preliminary data.</text>
</comment>
<proteinExistence type="predicted"/>
<organism evidence="1 2">
    <name type="scientific">Candidatus Methanogaster sp</name>
    <dbReference type="NCBI Taxonomy" id="3386292"/>
    <lineage>
        <taxon>Archaea</taxon>
        <taxon>Methanobacteriati</taxon>
        <taxon>Methanobacteriota</taxon>
        <taxon>Stenosarchaea group</taxon>
        <taxon>Methanomicrobia</taxon>
        <taxon>Methanosarcinales</taxon>
        <taxon>ANME-2 cluster</taxon>
        <taxon>Candidatus Methanogasteraceae</taxon>
        <taxon>Candidatus Methanogaster</taxon>
    </lineage>
</organism>
<dbReference type="EMBL" id="PQXF01000082">
    <property type="protein sequence ID" value="PXF56826.1"/>
    <property type="molecule type" value="Genomic_DNA"/>
</dbReference>
<gene>
    <name evidence="1" type="ORF">C4B59_16300</name>
</gene>
<accession>A0AC61KY81</accession>
<evidence type="ECO:0000313" key="1">
    <source>
        <dbReference type="EMBL" id="PXF56826.1"/>
    </source>
</evidence>
<evidence type="ECO:0000313" key="2">
    <source>
        <dbReference type="Proteomes" id="UP000248329"/>
    </source>
</evidence>
<reference evidence="1" key="1">
    <citation type="submission" date="2018-01" db="EMBL/GenBank/DDBJ databases">
        <authorList>
            <person name="Krukenberg V."/>
        </authorList>
    </citation>
    <scope>NUCLEOTIDE SEQUENCE</scope>
    <source>
        <strain evidence="1">E20ANME2</strain>
    </source>
</reference>
<dbReference type="Proteomes" id="UP000248329">
    <property type="component" value="Unassembled WGS sequence"/>
</dbReference>
<sequence length="73" mass="7505">MSKIADTIKSVVHKTAILKYHGSIDHGMGRCDPIADGSITADLTADESVGVNGAINGMKSPYVGSVPGTGFED</sequence>